<sequence length="131" mass="14561">MSIPDHVLHASKGFAGFSDPMGDLIIDFAAAGIGSTQVREGIDRFQLGTIDIDVSCGVNGNGRRLMHHNRFLSADAKSEVVTGGSEEVHAHLHFLFCRSQSSAKRSSWMVTVETRERKCIRHWLRSRPSIR</sequence>
<dbReference type="EMBL" id="UYSU01034081">
    <property type="protein sequence ID" value="VDL93681.1"/>
    <property type="molecule type" value="Genomic_DNA"/>
</dbReference>
<accession>A0A183SSU8</accession>
<reference evidence="1 2" key="2">
    <citation type="submission" date="2018-11" db="EMBL/GenBank/DDBJ databases">
        <authorList>
            <consortium name="Pathogen Informatics"/>
        </authorList>
    </citation>
    <scope>NUCLEOTIDE SEQUENCE [LARGE SCALE GENOMIC DNA]</scope>
    <source>
        <strain evidence="1 2">NST_G2</strain>
    </source>
</reference>
<reference evidence="3" key="1">
    <citation type="submission" date="2016-06" db="UniProtKB">
        <authorList>
            <consortium name="WormBaseParasite"/>
        </authorList>
    </citation>
    <scope>IDENTIFICATION</scope>
</reference>
<proteinExistence type="predicted"/>
<evidence type="ECO:0000313" key="3">
    <source>
        <dbReference type="WBParaSite" id="SSLN_0000755201-mRNA-1"/>
    </source>
</evidence>
<gene>
    <name evidence="1" type="ORF">SSLN_LOCUS7296</name>
</gene>
<evidence type="ECO:0000313" key="1">
    <source>
        <dbReference type="EMBL" id="VDL93681.1"/>
    </source>
</evidence>
<name>A0A183SSU8_SCHSO</name>
<protein>
    <submittedName>
        <fullName evidence="3">Site-specific DNA-methyltransferase (adenine-specific)</fullName>
    </submittedName>
</protein>
<organism evidence="3">
    <name type="scientific">Schistocephalus solidus</name>
    <name type="common">Tapeworm</name>
    <dbReference type="NCBI Taxonomy" id="70667"/>
    <lineage>
        <taxon>Eukaryota</taxon>
        <taxon>Metazoa</taxon>
        <taxon>Spiralia</taxon>
        <taxon>Lophotrochozoa</taxon>
        <taxon>Platyhelminthes</taxon>
        <taxon>Cestoda</taxon>
        <taxon>Eucestoda</taxon>
        <taxon>Diphyllobothriidea</taxon>
        <taxon>Diphyllobothriidae</taxon>
        <taxon>Schistocephalus</taxon>
    </lineage>
</organism>
<dbReference type="WBParaSite" id="SSLN_0000755201-mRNA-1">
    <property type="protein sequence ID" value="SSLN_0000755201-mRNA-1"/>
    <property type="gene ID" value="SSLN_0000755201"/>
</dbReference>
<dbReference type="Proteomes" id="UP000275846">
    <property type="component" value="Unassembled WGS sequence"/>
</dbReference>
<evidence type="ECO:0000313" key="2">
    <source>
        <dbReference type="Proteomes" id="UP000275846"/>
    </source>
</evidence>
<keyword evidence="2" id="KW-1185">Reference proteome</keyword>
<dbReference type="AlphaFoldDB" id="A0A183SSU8"/>